<feature type="region of interest" description="Disordered" evidence="1">
    <location>
        <begin position="64"/>
        <end position="133"/>
    </location>
</feature>
<feature type="compositionally biased region" description="Low complexity" evidence="1">
    <location>
        <begin position="97"/>
        <end position="117"/>
    </location>
</feature>
<dbReference type="EMBL" id="BNJQ01000019">
    <property type="protein sequence ID" value="GHP08041.1"/>
    <property type="molecule type" value="Genomic_DNA"/>
</dbReference>
<sequence>MSVSMSFSNFTALFALSPVWKPRTWFSSSEKKKPSLQKNNTVVVKSSSKSSKWIQKGLFKNKSKKTTAVSATTDEVVQDQNQDGSAPMTPPPPASPPSGLMPRSVVSASPTTTTSTTNNQNLDQDEQPGSAAPPCFSLRNFILRSRKKSSRKVRFAENQYFDDSTTSPVDKTRKYSTKMLKKAWEKASKELDFRWVVNVTQRECFTTHKGECDETLERIFHVPYALSQDVVDFIVPWPSYVRKTEAKLNASDAPHDLALKTIVMRNLGRWSPTDVVHRINCYKDLEYLVERYWVWIGECTCIDDDLTATALALKIYGAEKNAVVDKLSRHCISIHANMDFWNQNAGLRTLLRAVDLDEEYHRVTPVKKIKSWKTDDVARCRLNIERIR</sequence>
<evidence type="ECO:0000313" key="3">
    <source>
        <dbReference type="Proteomes" id="UP000660262"/>
    </source>
</evidence>
<evidence type="ECO:0000313" key="2">
    <source>
        <dbReference type="EMBL" id="GHP08041.1"/>
    </source>
</evidence>
<name>A0A830HRH1_9CHLO</name>
<dbReference type="Proteomes" id="UP000660262">
    <property type="component" value="Unassembled WGS sequence"/>
</dbReference>
<proteinExistence type="predicted"/>
<comment type="caution">
    <text evidence="2">The sequence shown here is derived from an EMBL/GenBank/DDBJ whole genome shotgun (WGS) entry which is preliminary data.</text>
</comment>
<feature type="region of interest" description="Disordered" evidence="1">
    <location>
        <begin position="28"/>
        <end position="51"/>
    </location>
</feature>
<gene>
    <name evidence="2" type="ORF">PPROV_000678300</name>
</gene>
<feature type="compositionally biased region" description="Low complexity" evidence="1">
    <location>
        <begin position="42"/>
        <end position="51"/>
    </location>
</feature>
<organism evidence="2 3">
    <name type="scientific">Pycnococcus provasolii</name>
    <dbReference type="NCBI Taxonomy" id="41880"/>
    <lineage>
        <taxon>Eukaryota</taxon>
        <taxon>Viridiplantae</taxon>
        <taxon>Chlorophyta</taxon>
        <taxon>Pseudoscourfieldiophyceae</taxon>
        <taxon>Pseudoscourfieldiales</taxon>
        <taxon>Pycnococcaceae</taxon>
        <taxon>Pycnococcus</taxon>
    </lineage>
</organism>
<dbReference type="AlphaFoldDB" id="A0A830HRH1"/>
<keyword evidence="3" id="KW-1185">Reference proteome</keyword>
<accession>A0A830HRH1</accession>
<protein>
    <submittedName>
        <fullName evidence="2">Uncharacterized protein</fullName>
    </submittedName>
</protein>
<reference evidence="2" key="1">
    <citation type="submission" date="2020-10" db="EMBL/GenBank/DDBJ databases">
        <title>Unveiling of a novel bifunctional photoreceptor, Dualchrome1, isolated from a cosmopolitan green alga.</title>
        <authorList>
            <person name="Suzuki S."/>
            <person name="Kawachi M."/>
        </authorList>
    </citation>
    <scope>NUCLEOTIDE SEQUENCE</scope>
    <source>
        <strain evidence="2">NIES 2893</strain>
    </source>
</reference>
<evidence type="ECO:0000256" key="1">
    <source>
        <dbReference type="SAM" id="MobiDB-lite"/>
    </source>
</evidence>